<comment type="caution">
    <text evidence="13">The sequence shown here is derived from an EMBL/GenBank/DDBJ whole genome shotgun (WGS) entry which is preliminary data.</text>
</comment>
<dbReference type="PANTHER" id="PTHR20857:SF15">
    <property type="entry name" value="THIAMINE-PHOSPHATE SYNTHASE"/>
    <property type="match status" value="1"/>
</dbReference>
<evidence type="ECO:0000256" key="11">
    <source>
        <dbReference type="RuleBase" id="RU004253"/>
    </source>
</evidence>
<feature type="binding site" evidence="9">
    <location>
        <position position="111"/>
    </location>
    <ligand>
        <name>4-amino-2-methyl-5-(diphosphooxymethyl)pyrimidine</name>
        <dbReference type="ChEBI" id="CHEBI:57841"/>
    </ligand>
</feature>
<evidence type="ECO:0000256" key="4">
    <source>
        <dbReference type="ARBA" id="ARBA00022842"/>
    </source>
</evidence>
<accession>A0ABW0R909</accession>
<comment type="function">
    <text evidence="9">Condenses 4-methyl-5-(beta-hydroxyethyl)thiazole monophosphate (THZ-P) and 2-methyl-4-amino-5-hydroxymethyl pyrimidine pyrophosphate (HMP-PP) to form thiamine monophosphate (TMP).</text>
</comment>
<comment type="catalytic activity">
    <reaction evidence="8 9 10">
        <text>2-[(2R,5Z)-2-carboxy-4-methylthiazol-5(2H)-ylidene]ethyl phosphate + 4-amino-2-methyl-5-(diphosphooxymethyl)pyrimidine + 2 H(+) = thiamine phosphate + CO2 + diphosphate</text>
        <dbReference type="Rhea" id="RHEA:47844"/>
        <dbReference type="ChEBI" id="CHEBI:15378"/>
        <dbReference type="ChEBI" id="CHEBI:16526"/>
        <dbReference type="ChEBI" id="CHEBI:33019"/>
        <dbReference type="ChEBI" id="CHEBI:37575"/>
        <dbReference type="ChEBI" id="CHEBI:57841"/>
        <dbReference type="ChEBI" id="CHEBI:62899"/>
        <dbReference type="EC" id="2.5.1.3"/>
    </reaction>
</comment>
<dbReference type="InterPro" id="IPR036206">
    <property type="entry name" value="ThiamineP_synth_sf"/>
</dbReference>
<evidence type="ECO:0000256" key="10">
    <source>
        <dbReference type="RuleBase" id="RU003826"/>
    </source>
</evidence>
<dbReference type="Gene3D" id="3.20.20.70">
    <property type="entry name" value="Aldolase class I"/>
    <property type="match status" value="1"/>
</dbReference>
<evidence type="ECO:0000259" key="12">
    <source>
        <dbReference type="Pfam" id="PF02581"/>
    </source>
</evidence>
<dbReference type="EMBL" id="JBHSNQ010000009">
    <property type="protein sequence ID" value="MFC5540365.1"/>
    <property type="molecule type" value="Genomic_DNA"/>
</dbReference>
<evidence type="ECO:0000313" key="13">
    <source>
        <dbReference type="EMBL" id="MFC5540365.1"/>
    </source>
</evidence>
<feature type="domain" description="Thiamine phosphate synthase/TenI" evidence="12">
    <location>
        <begin position="8"/>
        <end position="192"/>
    </location>
</feature>
<feature type="binding site" evidence="9">
    <location>
        <begin position="189"/>
        <end position="190"/>
    </location>
    <ligand>
        <name>2-[(2R,5Z)-2-carboxy-4-methylthiazol-5(2H)-ylidene]ethyl phosphate</name>
        <dbReference type="ChEBI" id="CHEBI:62899"/>
    </ligand>
</feature>
<dbReference type="HAMAP" id="MF_00097">
    <property type="entry name" value="TMP_synthase"/>
    <property type="match status" value="1"/>
</dbReference>
<protein>
    <recommendedName>
        <fullName evidence="9">Thiamine-phosphate synthase</fullName>
        <shortName evidence="9">TP synthase</shortName>
        <shortName evidence="9">TPS</shortName>
        <ecNumber evidence="9">2.5.1.3</ecNumber>
    </recommendedName>
    <alternativeName>
        <fullName evidence="9">Thiamine-phosphate pyrophosphorylase</fullName>
        <shortName evidence="9">TMP pyrophosphorylase</shortName>
        <shortName evidence="9">TMP-PPase</shortName>
    </alternativeName>
</protein>
<evidence type="ECO:0000256" key="8">
    <source>
        <dbReference type="ARBA" id="ARBA00047883"/>
    </source>
</evidence>
<dbReference type="InterPro" id="IPR013785">
    <property type="entry name" value="Aldolase_TIM"/>
</dbReference>
<keyword evidence="3 9" id="KW-0479">Metal-binding</keyword>
<sequence length="208" mass="22897">MNRKELAVYFIMGTENCKSEHPLEVLKDALQAGITFFQLREKGKQPLTGGELEQFARECQSLCKQYQVPFIINDDVELALKIDADGVHVGQDDTPIQEIREKFQNKVIGVSVHNEEELVKAVQSGADYVGIGPIYETKSKPDAKKPAGVTFLRKAREMYPNFPIVAIGGITPANAQKVKEAGADGVAVISAICESDDRHKTVQLLKGK</sequence>
<keyword evidence="5 9" id="KW-0784">Thiamine biosynthesis</keyword>
<dbReference type="RefSeq" id="WP_390308595.1">
    <property type="nucleotide sequence ID" value="NZ_JBHSNQ010000009.1"/>
</dbReference>
<dbReference type="NCBIfam" id="TIGR00693">
    <property type="entry name" value="thiE"/>
    <property type="match status" value="1"/>
</dbReference>
<proteinExistence type="inferred from homology"/>
<feature type="binding site" evidence="9">
    <location>
        <position position="73"/>
    </location>
    <ligand>
        <name>4-amino-2-methyl-5-(diphosphooxymethyl)pyrimidine</name>
        <dbReference type="ChEBI" id="CHEBI:57841"/>
    </ligand>
</feature>
<feature type="binding site" evidence="9">
    <location>
        <begin position="137"/>
        <end position="139"/>
    </location>
    <ligand>
        <name>2-[(2R,5Z)-2-carboxy-4-methylthiazol-5(2H)-ylidene]ethyl phosphate</name>
        <dbReference type="ChEBI" id="CHEBI:62899"/>
    </ligand>
</feature>
<comment type="cofactor">
    <cofactor evidence="9">
        <name>Mg(2+)</name>
        <dbReference type="ChEBI" id="CHEBI:18420"/>
    </cofactor>
    <text evidence="9">Binds 1 Mg(2+) ion per subunit.</text>
</comment>
<evidence type="ECO:0000256" key="6">
    <source>
        <dbReference type="ARBA" id="ARBA00047334"/>
    </source>
</evidence>
<comment type="pathway">
    <text evidence="1 9 11">Cofactor biosynthesis; thiamine diphosphate biosynthesis; thiamine phosphate from 4-amino-2-methyl-5-diphosphomethylpyrimidine and 4-methyl-5-(2-phosphoethyl)-thiazole: step 1/1.</text>
</comment>
<dbReference type="EC" id="2.5.1.3" evidence="9"/>
<dbReference type="GO" id="GO:0004789">
    <property type="term" value="F:thiamine-phosphate diphosphorylase activity"/>
    <property type="evidence" value="ECO:0007669"/>
    <property type="project" value="UniProtKB-EC"/>
</dbReference>
<dbReference type="Pfam" id="PF02581">
    <property type="entry name" value="TMP-TENI"/>
    <property type="match status" value="1"/>
</dbReference>
<dbReference type="InterPro" id="IPR022998">
    <property type="entry name" value="ThiamineP_synth_TenI"/>
</dbReference>
<keyword evidence="4 9" id="KW-0460">Magnesium</keyword>
<dbReference type="CDD" id="cd00564">
    <property type="entry name" value="TMP_TenI"/>
    <property type="match status" value="1"/>
</dbReference>
<gene>
    <name evidence="9 13" type="primary">thiE</name>
    <name evidence="13" type="ORF">ACFPOH_00960</name>
</gene>
<name>A0ABW0R909_9BACL</name>
<dbReference type="PANTHER" id="PTHR20857">
    <property type="entry name" value="THIAMINE-PHOSPHATE PYROPHOSPHORYLASE"/>
    <property type="match status" value="1"/>
</dbReference>
<comment type="catalytic activity">
    <reaction evidence="6 9 10">
        <text>4-methyl-5-(2-phosphooxyethyl)-thiazole + 4-amino-2-methyl-5-(diphosphooxymethyl)pyrimidine + H(+) = thiamine phosphate + diphosphate</text>
        <dbReference type="Rhea" id="RHEA:22328"/>
        <dbReference type="ChEBI" id="CHEBI:15378"/>
        <dbReference type="ChEBI" id="CHEBI:33019"/>
        <dbReference type="ChEBI" id="CHEBI:37575"/>
        <dbReference type="ChEBI" id="CHEBI:57841"/>
        <dbReference type="ChEBI" id="CHEBI:58296"/>
        <dbReference type="EC" id="2.5.1.3"/>
    </reaction>
</comment>
<feature type="binding site" evidence="9">
    <location>
        <begin position="38"/>
        <end position="42"/>
    </location>
    <ligand>
        <name>4-amino-2-methyl-5-(diphosphooxymethyl)pyrimidine</name>
        <dbReference type="ChEBI" id="CHEBI:57841"/>
    </ligand>
</feature>
<feature type="binding site" evidence="9">
    <location>
        <position position="74"/>
    </location>
    <ligand>
        <name>Mg(2+)</name>
        <dbReference type="ChEBI" id="CHEBI:18420"/>
    </ligand>
</feature>
<keyword evidence="2 9" id="KW-0808">Transferase</keyword>
<organism evidence="13 14">
    <name type="scientific">Ureibacillus suwonensis</name>
    <dbReference type="NCBI Taxonomy" id="313007"/>
    <lineage>
        <taxon>Bacteria</taxon>
        <taxon>Bacillati</taxon>
        <taxon>Bacillota</taxon>
        <taxon>Bacilli</taxon>
        <taxon>Bacillales</taxon>
        <taxon>Caryophanaceae</taxon>
        <taxon>Ureibacillus</taxon>
    </lineage>
</organism>
<comment type="catalytic activity">
    <reaction evidence="7 9 10">
        <text>2-(2-carboxy-4-methylthiazol-5-yl)ethyl phosphate + 4-amino-2-methyl-5-(diphosphooxymethyl)pyrimidine + 2 H(+) = thiamine phosphate + CO2 + diphosphate</text>
        <dbReference type="Rhea" id="RHEA:47848"/>
        <dbReference type="ChEBI" id="CHEBI:15378"/>
        <dbReference type="ChEBI" id="CHEBI:16526"/>
        <dbReference type="ChEBI" id="CHEBI:33019"/>
        <dbReference type="ChEBI" id="CHEBI:37575"/>
        <dbReference type="ChEBI" id="CHEBI:57841"/>
        <dbReference type="ChEBI" id="CHEBI:62890"/>
        <dbReference type="EC" id="2.5.1.3"/>
    </reaction>
</comment>
<evidence type="ECO:0000313" key="14">
    <source>
        <dbReference type="Proteomes" id="UP001595978"/>
    </source>
</evidence>
<evidence type="ECO:0000256" key="2">
    <source>
        <dbReference type="ARBA" id="ARBA00022679"/>
    </source>
</evidence>
<feature type="binding site" evidence="9">
    <location>
        <position position="140"/>
    </location>
    <ligand>
        <name>4-amino-2-methyl-5-(diphosphooxymethyl)pyrimidine</name>
        <dbReference type="ChEBI" id="CHEBI:57841"/>
    </ligand>
</feature>
<feature type="binding site" evidence="9">
    <location>
        <position position="169"/>
    </location>
    <ligand>
        <name>2-[(2R,5Z)-2-carboxy-4-methylthiazol-5(2H)-ylidene]ethyl phosphate</name>
        <dbReference type="ChEBI" id="CHEBI:62899"/>
    </ligand>
</feature>
<dbReference type="InterPro" id="IPR034291">
    <property type="entry name" value="TMP_synthase"/>
</dbReference>
<evidence type="ECO:0000256" key="5">
    <source>
        <dbReference type="ARBA" id="ARBA00022977"/>
    </source>
</evidence>
<dbReference type="Proteomes" id="UP001595978">
    <property type="component" value="Unassembled WGS sequence"/>
</dbReference>
<keyword evidence="14" id="KW-1185">Reference proteome</keyword>
<evidence type="ECO:0000256" key="1">
    <source>
        <dbReference type="ARBA" id="ARBA00005165"/>
    </source>
</evidence>
<comment type="similarity">
    <text evidence="9 10">Belongs to the thiamine-phosphate synthase family.</text>
</comment>
<dbReference type="SUPFAM" id="SSF51391">
    <property type="entry name" value="Thiamin phosphate synthase"/>
    <property type="match status" value="1"/>
</dbReference>
<evidence type="ECO:0000256" key="7">
    <source>
        <dbReference type="ARBA" id="ARBA00047851"/>
    </source>
</evidence>
<evidence type="ECO:0000256" key="9">
    <source>
        <dbReference type="HAMAP-Rule" id="MF_00097"/>
    </source>
</evidence>
<reference evidence="14" key="1">
    <citation type="journal article" date="2019" name="Int. J. Syst. Evol. Microbiol.">
        <title>The Global Catalogue of Microorganisms (GCM) 10K type strain sequencing project: providing services to taxonomists for standard genome sequencing and annotation.</title>
        <authorList>
            <consortium name="The Broad Institute Genomics Platform"/>
            <consortium name="The Broad Institute Genome Sequencing Center for Infectious Disease"/>
            <person name="Wu L."/>
            <person name="Ma J."/>
        </authorList>
    </citation>
    <scope>NUCLEOTIDE SEQUENCE [LARGE SCALE GENOMIC DNA]</scope>
    <source>
        <strain evidence="14">CCUG 56331</strain>
    </source>
</reference>
<feature type="binding site" evidence="9">
    <location>
        <position position="93"/>
    </location>
    <ligand>
        <name>Mg(2+)</name>
        <dbReference type="ChEBI" id="CHEBI:18420"/>
    </ligand>
</feature>
<evidence type="ECO:0000256" key="3">
    <source>
        <dbReference type="ARBA" id="ARBA00022723"/>
    </source>
</evidence>